<organism evidence="4 6">
    <name type="scientific">Formosa algae</name>
    <dbReference type="NCBI Taxonomy" id="225843"/>
    <lineage>
        <taxon>Bacteria</taxon>
        <taxon>Pseudomonadati</taxon>
        <taxon>Bacteroidota</taxon>
        <taxon>Flavobacteriia</taxon>
        <taxon>Flavobacteriales</taxon>
        <taxon>Flavobacteriaceae</taxon>
        <taxon>Formosa</taxon>
    </lineage>
</organism>
<dbReference type="Pfam" id="PF00501">
    <property type="entry name" value="AMP-binding"/>
    <property type="match status" value="1"/>
</dbReference>
<protein>
    <submittedName>
        <fullName evidence="4">O-succinylbenzoic acid--CoA ligase</fullName>
        <ecNumber evidence="4">6.2.1.26</ecNumber>
    </submittedName>
</protein>
<dbReference type="EMBL" id="JAGGJQ010000009">
    <property type="protein sequence ID" value="MBP1841057.1"/>
    <property type="molecule type" value="Genomic_DNA"/>
</dbReference>
<comment type="similarity">
    <text evidence="1">Belongs to the ATP-dependent AMP-binding enzyme family.</text>
</comment>
<dbReference type="Gene3D" id="3.30.300.30">
    <property type="match status" value="1"/>
</dbReference>
<dbReference type="GO" id="GO:0006631">
    <property type="term" value="P:fatty acid metabolic process"/>
    <property type="evidence" value="ECO:0007669"/>
    <property type="project" value="TreeGrafter"/>
</dbReference>
<dbReference type="InterPro" id="IPR000873">
    <property type="entry name" value="AMP-dep_synth/lig_dom"/>
</dbReference>
<evidence type="ECO:0000313" key="5">
    <source>
        <dbReference type="EMBL" id="MDQ0336523.1"/>
    </source>
</evidence>
<dbReference type="RefSeq" id="WP_057779557.1">
    <property type="nucleotide sequence ID" value="NZ_JAGGJQ010000009.1"/>
</dbReference>
<comment type="caution">
    <text evidence="4">The sequence shown here is derived from an EMBL/GenBank/DDBJ whole genome shotgun (WGS) entry which is preliminary data.</text>
</comment>
<gene>
    <name evidence="4" type="ORF">J2Z56_002989</name>
    <name evidence="5" type="ORF">J2Z57_002977</name>
</gene>
<reference evidence="4" key="1">
    <citation type="submission" date="2021-03" db="EMBL/GenBank/DDBJ databases">
        <title>Genomic Encyclopedia of Type Strains, Phase IV (KMG-IV): sequencing the most valuable type-strain genomes for metagenomic binning, comparative biology and taxonomic classification.</title>
        <authorList>
            <person name="Goeker M."/>
        </authorList>
    </citation>
    <scope>NUCLEOTIDE SEQUENCE</scope>
    <source>
        <strain evidence="4">DSM 15523</strain>
        <strain evidence="5 7">DSM 16476</strain>
    </source>
</reference>
<proteinExistence type="inferred from homology"/>
<evidence type="ECO:0000313" key="4">
    <source>
        <dbReference type="EMBL" id="MBP1841057.1"/>
    </source>
</evidence>
<dbReference type="Gene3D" id="3.40.50.12780">
    <property type="entry name" value="N-terminal domain of ligase-like"/>
    <property type="match status" value="1"/>
</dbReference>
<evidence type="ECO:0000313" key="6">
    <source>
        <dbReference type="Proteomes" id="UP001138672"/>
    </source>
</evidence>
<dbReference type="InterPro" id="IPR045851">
    <property type="entry name" value="AMP-bd_C_sf"/>
</dbReference>
<dbReference type="PANTHER" id="PTHR43201">
    <property type="entry name" value="ACYL-COA SYNTHETASE"/>
    <property type="match status" value="1"/>
</dbReference>
<dbReference type="GO" id="GO:0008756">
    <property type="term" value="F:o-succinylbenzoate-CoA ligase activity"/>
    <property type="evidence" value="ECO:0007669"/>
    <property type="project" value="UniProtKB-EC"/>
</dbReference>
<dbReference type="PANTHER" id="PTHR43201:SF5">
    <property type="entry name" value="MEDIUM-CHAIN ACYL-COA LIGASE ACSF2, MITOCHONDRIAL"/>
    <property type="match status" value="1"/>
</dbReference>
<accession>A0A9X0YLN1</accession>
<dbReference type="Proteomes" id="UP001231587">
    <property type="component" value="Unassembled WGS sequence"/>
</dbReference>
<dbReference type="Proteomes" id="UP001138672">
    <property type="component" value="Unassembled WGS sequence"/>
</dbReference>
<evidence type="ECO:0000256" key="1">
    <source>
        <dbReference type="ARBA" id="ARBA00006432"/>
    </source>
</evidence>
<dbReference type="InterPro" id="IPR042099">
    <property type="entry name" value="ANL_N_sf"/>
</dbReference>
<dbReference type="EC" id="6.2.1.26" evidence="4"/>
<dbReference type="AlphaFoldDB" id="A0A9X0YLN1"/>
<keyword evidence="2 4" id="KW-0436">Ligase</keyword>
<evidence type="ECO:0000313" key="7">
    <source>
        <dbReference type="Proteomes" id="UP001231587"/>
    </source>
</evidence>
<sequence length="359" mass="40331">MITEVKTKIPTYDKIHLKFKLNGRYYDSESLGEVAYCFIKEGEPHQKTLGDFLQAWLDNNDYVEVQTSGSIGIPKKIKIKKQAMVNSAIATGNAFNLRPGDSLLHCLPFNFIAGRMMLVRAMILGLELDVVPPKITPVFDLDKTYDFAAMIPLQAQNSLSKLQHFKALIIGGAASPHQLLEDIQDIDTQCYSTYGMTETVSHIAYRALNGPNKSDFYKAMPNVKVSTNAQDCLVLEADYLFDGALETNDVAVMHSENEFKLIGRIDNVINSGGLKLFAEQIEKHLTGGISERFFVAGQADEKLGERLVLVIEGEEKTIDPIIFKDLKKNEIPKDILFVKKFIETPNRKIQRKKTLELLK</sequence>
<evidence type="ECO:0000259" key="3">
    <source>
        <dbReference type="Pfam" id="PF00501"/>
    </source>
</evidence>
<dbReference type="OrthoDB" id="8870348at2"/>
<feature type="domain" description="AMP-dependent synthetase/ligase" evidence="3">
    <location>
        <begin position="67"/>
        <end position="212"/>
    </location>
</feature>
<evidence type="ECO:0000256" key="2">
    <source>
        <dbReference type="ARBA" id="ARBA00022598"/>
    </source>
</evidence>
<keyword evidence="7" id="KW-1185">Reference proteome</keyword>
<dbReference type="EMBL" id="JAUSUU010000009">
    <property type="protein sequence ID" value="MDQ0336523.1"/>
    <property type="molecule type" value="Genomic_DNA"/>
</dbReference>
<dbReference type="GO" id="GO:0031956">
    <property type="term" value="F:medium-chain fatty acid-CoA ligase activity"/>
    <property type="evidence" value="ECO:0007669"/>
    <property type="project" value="TreeGrafter"/>
</dbReference>
<name>A0A9X0YLN1_9FLAO</name>
<dbReference type="SUPFAM" id="SSF56801">
    <property type="entry name" value="Acetyl-CoA synthetase-like"/>
    <property type="match status" value="1"/>
</dbReference>